<dbReference type="InterPro" id="IPR046281">
    <property type="entry name" value="DUF6318"/>
</dbReference>
<sequence>MSGDYYVQSDGSLRRPGGVGEFPVPDPLVGEYSDAGAEAMASYYFETVAYAWNVGDPRAFMDMVVVSCQACEDTAVRIREAYADGGWAAKARASDFQVSTPAQVDDQQTYGDETYAVDVSFSERTPDVYANGTLTPGVERVRGARVLVGWDGYFWRVVEVEDQPQDGS</sequence>
<reference evidence="2 3" key="1">
    <citation type="submission" date="2016-09" db="EMBL/GenBank/DDBJ databases">
        <title>Complete genome sequence of Actinomyces hongkongensis HKU8.</title>
        <authorList>
            <person name="Gao Y.-X."/>
            <person name="Zhou Y.-Y."/>
            <person name="Xie Y."/>
            <person name="Wang M."/>
            <person name="Wang S.-J."/>
            <person name="Shen S.-G."/>
        </authorList>
    </citation>
    <scope>NUCLEOTIDE SEQUENCE [LARGE SCALE GENOMIC DNA]</scope>
    <source>
        <strain evidence="2 3">HKU8</strain>
    </source>
</reference>
<dbReference type="OrthoDB" id="3254292at2"/>
<proteinExistence type="predicted"/>
<dbReference type="EMBL" id="CP017298">
    <property type="protein sequence ID" value="AOS47515.1"/>
    <property type="molecule type" value="Genomic_DNA"/>
</dbReference>
<name>A0A1D8B310_9ACTO</name>
<dbReference type="AlphaFoldDB" id="A0A1D8B310"/>
<dbReference type="Pfam" id="PF19843">
    <property type="entry name" value="DUF6318"/>
    <property type="match status" value="1"/>
</dbReference>
<protein>
    <recommendedName>
        <fullName evidence="1">DUF6318 domain-containing protein</fullName>
    </recommendedName>
</protein>
<dbReference type="Proteomes" id="UP000095214">
    <property type="component" value="Chromosome"/>
</dbReference>
<gene>
    <name evidence="2" type="ORF">BH719_06375</name>
</gene>
<accession>A0A1D8B310</accession>
<feature type="domain" description="DUF6318" evidence="1">
    <location>
        <begin position="23"/>
        <end position="132"/>
    </location>
</feature>
<evidence type="ECO:0000259" key="1">
    <source>
        <dbReference type="Pfam" id="PF19843"/>
    </source>
</evidence>
<organism evidence="2 3">
    <name type="scientific">Pauljensenia hongkongensis</name>
    <dbReference type="NCBI Taxonomy" id="178339"/>
    <lineage>
        <taxon>Bacteria</taxon>
        <taxon>Bacillati</taxon>
        <taxon>Actinomycetota</taxon>
        <taxon>Actinomycetes</taxon>
        <taxon>Actinomycetales</taxon>
        <taxon>Actinomycetaceae</taxon>
        <taxon>Pauljensenia</taxon>
    </lineage>
</organism>
<evidence type="ECO:0000313" key="2">
    <source>
        <dbReference type="EMBL" id="AOS47515.1"/>
    </source>
</evidence>
<dbReference type="KEGG" id="phon:BH719_06375"/>
<evidence type="ECO:0000313" key="3">
    <source>
        <dbReference type="Proteomes" id="UP000095214"/>
    </source>
</evidence>
<keyword evidence="3" id="KW-1185">Reference proteome</keyword>
<dbReference type="RefSeq" id="WP_009743991.1">
    <property type="nucleotide sequence ID" value="NZ_CP017298.1"/>
</dbReference>